<evidence type="ECO:0000313" key="3">
    <source>
        <dbReference type="Proteomes" id="UP000030745"/>
    </source>
</evidence>
<dbReference type="Proteomes" id="UP000030745">
    <property type="component" value="Unassembled WGS sequence"/>
</dbReference>
<proteinExistence type="predicted"/>
<accession>A0A067BX16</accession>
<name>A0A067BX16_SAPPC</name>
<dbReference type="VEuPathDB" id="FungiDB:SPRG_11561"/>
<dbReference type="GeneID" id="24133589"/>
<sequence length="63" mass="7177">MDPYSLPRPPPPPQGWGSGHSSGLNPQQGNAMQYHHPRDYMYTPDDLVIKTLTDELDFDFAEF</sequence>
<keyword evidence="3" id="KW-1185">Reference proteome</keyword>
<dbReference type="AlphaFoldDB" id="A0A067BX16"/>
<evidence type="ECO:0000256" key="1">
    <source>
        <dbReference type="SAM" id="MobiDB-lite"/>
    </source>
</evidence>
<feature type="compositionally biased region" description="Pro residues" evidence="1">
    <location>
        <begin position="1"/>
        <end position="14"/>
    </location>
</feature>
<gene>
    <name evidence="2" type="ORF">SPRG_11561</name>
</gene>
<reference evidence="2 3" key="1">
    <citation type="journal article" date="2013" name="PLoS Genet.">
        <title>Distinctive expansion of potential virulence genes in the genome of the oomycete fish pathogen Saprolegnia parasitica.</title>
        <authorList>
            <person name="Jiang R.H."/>
            <person name="de Bruijn I."/>
            <person name="Haas B.J."/>
            <person name="Belmonte R."/>
            <person name="Lobach L."/>
            <person name="Christie J."/>
            <person name="van den Ackerveken G."/>
            <person name="Bottin A."/>
            <person name="Bulone V."/>
            <person name="Diaz-Moreno S.M."/>
            <person name="Dumas B."/>
            <person name="Fan L."/>
            <person name="Gaulin E."/>
            <person name="Govers F."/>
            <person name="Grenville-Briggs L.J."/>
            <person name="Horner N.R."/>
            <person name="Levin J.Z."/>
            <person name="Mammella M."/>
            <person name="Meijer H.J."/>
            <person name="Morris P."/>
            <person name="Nusbaum C."/>
            <person name="Oome S."/>
            <person name="Phillips A.J."/>
            <person name="van Rooyen D."/>
            <person name="Rzeszutek E."/>
            <person name="Saraiva M."/>
            <person name="Secombes C.J."/>
            <person name="Seidl M.F."/>
            <person name="Snel B."/>
            <person name="Stassen J.H."/>
            <person name="Sykes S."/>
            <person name="Tripathy S."/>
            <person name="van den Berg H."/>
            <person name="Vega-Arreguin J.C."/>
            <person name="Wawra S."/>
            <person name="Young S.K."/>
            <person name="Zeng Q."/>
            <person name="Dieguez-Uribeondo J."/>
            <person name="Russ C."/>
            <person name="Tyler B.M."/>
            <person name="van West P."/>
        </authorList>
    </citation>
    <scope>NUCLEOTIDE SEQUENCE [LARGE SCALE GENOMIC DNA]</scope>
    <source>
        <strain evidence="2 3">CBS 223.65</strain>
    </source>
</reference>
<protein>
    <submittedName>
        <fullName evidence="2">Uncharacterized protein</fullName>
    </submittedName>
</protein>
<dbReference type="EMBL" id="KK583262">
    <property type="protein sequence ID" value="KDO22803.1"/>
    <property type="molecule type" value="Genomic_DNA"/>
</dbReference>
<evidence type="ECO:0000313" key="2">
    <source>
        <dbReference type="EMBL" id="KDO22803.1"/>
    </source>
</evidence>
<dbReference type="RefSeq" id="XP_012206475.1">
    <property type="nucleotide sequence ID" value="XM_012351085.1"/>
</dbReference>
<organism evidence="2 3">
    <name type="scientific">Saprolegnia parasitica (strain CBS 223.65)</name>
    <dbReference type="NCBI Taxonomy" id="695850"/>
    <lineage>
        <taxon>Eukaryota</taxon>
        <taxon>Sar</taxon>
        <taxon>Stramenopiles</taxon>
        <taxon>Oomycota</taxon>
        <taxon>Saprolegniomycetes</taxon>
        <taxon>Saprolegniales</taxon>
        <taxon>Saprolegniaceae</taxon>
        <taxon>Saprolegnia</taxon>
    </lineage>
</organism>
<dbReference type="KEGG" id="spar:SPRG_11561"/>
<feature type="region of interest" description="Disordered" evidence="1">
    <location>
        <begin position="1"/>
        <end position="38"/>
    </location>
</feature>